<reference evidence="2" key="2">
    <citation type="submission" date="2013-03" db="EMBL/GenBank/DDBJ databases">
        <title>The Cellulophaga phages: a novel, diverse, and globally ubiquitous model system.</title>
        <authorList>
            <person name="Holmfeldt K."/>
            <person name="Solonenko N."/>
            <person name="Shah M."/>
            <person name="Corrier K."/>
            <person name="Riemann L."/>
            <person name="VerBerkmoes N.C."/>
            <person name="Sullivan M.B."/>
        </authorList>
    </citation>
    <scope>NUCLEOTIDE SEQUENCE [LARGE SCALE GENOMIC DNA]</scope>
</reference>
<gene>
    <name evidence="1" type="ORF">Phi18:3_gp031</name>
</gene>
<dbReference type="Proteomes" id="UP000014728">
    <property type="component" value="Segment"/>
</dbReference>
<protein>
    <submittedName>
        <fullName evidence="1">Uncharacterized protein</fullName>
    </submittedName>
</protein>
<name>S0A304_9CAUD</name>
<dbReference type="GeneID" id="16797137"/>
<evidence type="ECO:0000313" key="2">
    <source>
        <dbReference type="Proteomes" id="UP000014728"/>
    </source>
</evidence>
<sequence>MKTDVYVSSLCNVKIIKARRRGNTTRIVNNAIELLFNKHTVNVEDHTNNDKLYCKKQVLNLIKERLYRDFTLTEDNLNEVVKDGNILIALKQ</sequence>
<dbReference type="RefSeq" id="YP_008241224.1">
    <property type="nucleotide sequence ID" value="NC_021794.1"/>
</dbReference>
<keyword evidence="2" id="KW-1185">Reference proteome</keyword>
<evidence type="ECO:0000313" key="1">
    <source>
        <dbReference type="EMBL" id="AGO48543.1"/>
    </source>
</evidence>
<accession>S0A304</accession>
<dbReference type="KEGG" id="vg:16797137"/>
<proteinExistence type="predicted"/>
<organism evidence="1 2">
    <name type="scientific">Cellulophaga phage phi18:3</name>
    <dbReference type="NCBI Taxonomy" id="1327983"/>
    <lineage>
        <taxon>Viruses</taxon>
        <taxon>Duplodnaviria</taxon>
        <taxon>Heunggongvirae</taxon>
        <taxon>Uroviricota</taxon>
        <taxon>Caudoviricetes</taxon>
        <taxon>Pachyviridae</taxon>
        <taxon>Baltivirus</taxon>
        <taxon>Baltivirus phi18tres</taxon>
    </lineage>
</organism>
<dbReference type="EMBL" id="KC821620">
    <property type="protein sequence ID" value="AGO48543.1"/>
    <property type="molecule type" value="Genomic_DNA"/>
</dbReference>
<reference evidence="1 2" key="1">
    <citation type="journal article" date="2013" name="Proc. Natl. Acad. Sci. U.S.A.">
        <title>Twelve previously unknown phage genera are ubiquitous in global oceans.</title>
        <authorList>
            <person name="Holmfeldt K."/>
            <person name="Solonenko N."/>
            <person name="Shah M."/>
            <person name="Corrier K."/>
            <person name="Riemann L."/>
            <person name="Verberkmoes N.C."/>
            <person name="Sullivan M.B."/>
        </authorList>
    </citation>
    <scope>NUCLEOTIDE SEQUENCE [LARGE SCALE GENOMIC DNA]</scope>
    <source>
        <strain evidence="1">Phi18:3</strain>
    </source>
</reference>